<accession>A0A162UQN3</accession>
<dbReference type="EMBL" id="KV440975">
    <property type="protein sequence ID" value="OAD77143.1"/>
    <property type="molecule type" value="Genomic_DNA"/>
</dbReference>
<dbReference type="Proteomes" id="UP000077315">
    <property type="component" value="Unassembled WGS sequence"/>
</dbReference>
<dbReference type="VEuPathDB" id="FungiDB:PHYBLDRAFT_109620"/>
<sequence length="125" mass="13614">MNWIFLALGAAFYVLKDYITGSLLIVLAITNLYMTFSQEYAAEQTLAALRNLSSPQANVIRDGREQDVPSRDIVPGDILLIKEGDSVSADARLISISDLEVDEALLTGESMPVQKELIVLSSPGK</sequence>
<dbReference type="PANTHER" id="PTHR42861">
    <property type="entry name" value="CALCIUM-TRANSPORTING ATPASE"/>
    <property type="match status" value="1"/>
</dbReference>
<name>A0A162UQN3_PHYB8</name>
<dbReference type="SUPFAM" id="SSF81653">
    <property type="entry name" value="Calcium ATPase, transduction domain A"/>
    <property type="match status" value="1"/>
</dbReference>
<dbReference type="GeneID" id="28989028"/>
<reference evidence="3" key="1">
    <citation type="submission" date="2015-06" db="EMBL/GenBank/DDBJ databases">
        <title>Expansion of signal transduction pathways in fungi by whole-genome duplication.</title>
        <authorList>
            <consortium name="DOE Joint Genome Institute"/>
            <person name="Corrochano L.M."/>
            <person name="Kuo A."/>
            <person name="Marcet-Houben M."/>
            <person name="Polaino S."/>
            <person name="Salamov A."/>
            <person name="Villalobos J.M."/>
            <person name="Alvarez M.I."/>
            <person name="Avalos J."/>
            <person name="Benito E.P."/>
            <person name="Benoit I."/>
            <person name="Burger G."/>
            <person name="Camino L.P."/>
            <person name="Canovas D."/>
            <person name="Cerda-Olmedo E."/>
            <person name="Cheng J.-F."/>
            <person name="Dominguez A."/>
            <person name="Elias M."/>
            <person name="Eslava A.P."/>
            <person name="Glaser F."/>
            <person name="Grimwood J."/>
            <person name="Gutierrez G."/>
            <person name="Heitman J."/>
            <person name="Henrissat B."/>
            <person name="Iturriaga E.A."/>
            <person name="Lang B.F."/>
            <person name="Lavin J.L."/>
            <person name="Lee S."/>
            <person name="Li W."/>
            <person name="Lindquist E."/>
            <person name="Lopez-Garcia S."/>
            <person name="Luque E.M."/>
            <person name="Marcos A.T."/>
            <person name="Martin J."/>
            <person name="McCluskey K."/>
            <person name="Medina H.R."/>
            <person name="Miralles-Duran A."/>
            <person name="Miyazaki A."/>
            <person name="Munoz-Torres E."/>
            <person name="Oguiza J.A."/>
            <person name="Ohm R."/>
            <person name="Olmedo M."/>
            <person name="Orejas M."/>
            <person name="Ortiz-Castellanos L."/>
            <person name="Pisabarro A.G."/>
            <person name="Rodriguez-Romero J."/>
            <person name="Ruiz-Herrera J."/>
            <person name="Ruiz-Vazquez R."/>
            <person name="Sanz C."/>
            <person name="Schackwitz W."/>
            <person name="Schmutz J."/>
            <person name="Shahriari M."/>
            <person name="Shelest E."/>
            <person name="Silva-Franco F."/>
            <person name="Soanes D."/>
            <person name="Syed K."/>
            <person name="Tagua V.G."/>
            <person name="Talbot N.J."/>
            <person name="Thon M."/>
            <person name="De vries R.P."/>
            <person name="Wiebenga A."/>
            <person name="Yadav J.S."/>
            <person name="Braun E.L."/>
            <person name="Baker S."/>
            <person name="Garre V."/>
            <person name="Horwitz B."/>
            <person name="Torres-Martinez S."/>
            <person name="Idnurm A."/>
            <person name="Herrera-Estrella A."/>
            <person name="Gabaldon T."/>
            <person name="Grigoriev I.V."/>
        </authorList>
    </citation>
    <scope>NUCLEOTIDE SEQUENCE [LARGE SCALE GENOMIC DNA]</scope>
    <source>
        <strain evidence="3">NRRL 1555(-)</strain>
    </source>
</reference>
<dbReference type="RefSeq" id="XP_018295183.1">
    <property type="nucleotide sequence ID" value="XM_018428122.1"/>
</dbReference>
<dbReference type="InterPro" id="IPR023298">
    <property type="entry name" value="ATPase_P-typ_TM_dom_sf"/>
</dbReference>
<evidence type="ECO:0000259" key="1">
    <source>
        <dbReference type="Pfam" id="PF00122"/>
    </source>
</evidence>
<dbReference type="InParanoid" id="A0A162UQN3"/>
<dbReference type="Gene3D" id="2.70.150.10">
    <property type="entry name" value="Calcium-transporting ATPase, cytoplasmic transduction domain A"/>
    <property type="match status" value="1"/>
</dbReference>
<dbReference type="InterPro" id="IPR008250">
    <property type="entry name" value="ATPase_P-typ_transduc_dom_A_sf"/>
</dbReference>
<dbReference type="Gene3D" id="1.20.1110.10">
    <property type="entry name" value="Calcium-transporting ATPase, transmembrane domain"/>
    <property type="match status" value="1"/>
</dbReference>
<proteinExistence type="predicted"/>
<dbReference type="InterPro" id="IPR059000">
    <property type="entry name" value="ATPase_P-type_domA"/>
</dbReference>
<dbReference type="AlphaFoldDB" id="A0A162UQN3"/>
<dbReference type="STRING" id="763407.A0A162UQN3"/>
<gene>
    <name evidence="2" type="ORF">PHYBLDRAFT_109620</name>
</gene>
<feature type="domain" description="P-type ATPase A" evidence="1">
    <location>
        <begin position="52"/>
        <end position="116"/>
    </location>
</feature>
<protein>
    <recommendedName>
        <fullName evidence="1">P-type ATPase A domain-containing protein</fullName>
    </recommendedName>
</protein>
<dbReference type="SUPFAM" id="SSF81665">
    <property type="entry name" value="Calcium ATPase, transmembrane domain M"/>
    <property type="match status" value="1"/>
</dbReference>
<organism evidence="2 3">
    <name type="scientific">Phycomyces blakesleeanus (strain ATCC 8743b / DSM 1359 / FGSC 10004 / NBRC 33097 / NRRL 1555)</name>
    <dbReference type="NCBI Taxonomy" id="763407"/>
    <lineage>
        <taxon>Eukaryota</taxon>
        <taxon>Fungi</taxon>
        <taxon>Fungi incertae sedis</taxon>
        <taxon>Mucoromycota</taxon>
        <taxon>Mucoromycotina</taxon>
        <taxon>Mucoromycetes</taxon>
        <taxon>Mucorales</taxon>
        <taxon>Phycomycetaceae</taxon>
        <taxon>Phycomyces</taxon>
    </lineage>
</organism>
<evidence type="ECO:0000313" key="2">
    <source>
        <dbReference type="EMBL" id="OAD77143.1"/>
    </source>
</evidence>
<dbReference type="OrthoDB" id="116380at2759"/>
<keyword evidence="3" id="KW-1185">Reference proteome</keyword>
<evidence type="ECO:0000313" key="3">
    <source>
        <dbReference type="Proteomes" id="UP000077315"/>
    </source>
</evidence>
<dbReference type="Pfam" id="PF00122">
    <property type="entry name" value="E1-E2_ATPase"/>
    <property type="match status" value="1"/>
</dbReference>